<dbReference type="RefSeq" id="WP_003541277.1">
    <property type="nucleotide sequence ID" value="NC_015565.1"/>
</dbReference>
<dbReference type="Pfam" id="PF14035">
    <property type="entry name" value="YlzJ"/>
    <property type="match status" value="1"/>
</dbReference>
<organism evidence="1 2">
    <name type="scientific">Desulfotomaculum nigrificans (strain DSM 14880 / VKM B-2319 / CO-1-SRB)</name>
    <name type="common">Desulfotomaculum carboxydivorans</name>
    <dbReference type="NCBI Taxonomy" id="868595"/>
    <lineage>
        <taxon>Bacteria</taxon>
        <taxon>Bacillati</taxon>
        <taxon>Bacillota</taxon>
        <taxon>Clostridia</taxon>
        <taxon>Eubacteriales</taxon>
        <taxon>Desulfotomaculaceae</taxon>
        <taxon>Desulfotomaculum</taxon>
    </lineage>
</organism>
<dbReference type="AlphaFoldDB" id="F6B607"/>
<sequence length="68" mass="7513">MIIWTVLPLEQVLAGFDNNTYPNYETGEVAGIPVLLEKMNDGHKRVVKINSSNPSHFLDSAVYPGLVV</sequence>
<gene>
    <name evidence="1" type="ordered locus">Desca_1471</name>
</gene>
<protein>
    <recommendedName>
        <fullName evidence="3">YlzJ-like protein</fullName>
    </recommendedName>
</protein>
<accession>F6B607</accession>
<reference evidence="1" key="1">
    <citation type="submission" date="2011-05" db="EMBL/GenBank/DDBJ databases">
        <title>Complete sequence of Desulfotomaculum carboxydivorans CO-1-SRB.</title>
        <authorList>
            <consortium name="US DOE Joint Genome Institute"/>
            <person name="Lucas S."/>
            <person name="Han J."/>
            <person name="Lapidus A."/>
            <person name="Cheng J.-F."/>
            <person name="Goodwin L."/>
            <person name="Pitluck S."/>
            <person name="Peters L."/>
            <person name="Mikhailova N."/>
            <person name="Lu M."/>
            <person name="Han C."/>
            <person name="Tapia R."/>
            <person name="Land M."/>
            <person name="Hauser L."/>
            <person name="Kyrpides N."/>
            <person name="Ivanova N."/>
            <person name="Pagani I."/>
            <person name="Stams A."/>
            <person name="Plugge C."/>
            <person name="Muyzer G."/>
            <person name="Kuever J."/>
            <person name="Parshina S."/>
            <person name="Ivanova A."/>
            <person name="Nazina T."/>
            <person name="Woyke T."/>
        </authorList>
    </citation>
    <scope>NUCLEOTIDE SEQUENCE [LARGE SCALE GENOMIC DNA]</scope>
    <source>
        <strain evidence="1">CO-1-SRB</strain>
    </source>
</reference>
<evidence type="ECO:0008006" key="3">
    <source>
        <dbReference type="Google" id="ProtNLM"/>
    </source>
</evidence>
<dbReference type="KEGG" id="dca:Desca_1471"/>
<keyword evidence="2" id="KW-1185">Reference proteome</keyword>
<evidence type="ECO:0000313" key="1">
    <source>
        <dbReference type="EMBL" id="AEF94326.1"/>
    </source>
</evidence>
<proteinExistence type="predicted"/>
<dbReference type="HOGENOM" id="CLU_189760_1_1_9"/>
<dbReference type="InterPro" id="IPR025619">
    <property type="entry name" value="YlzJ"/>
</dbReference>
<name>F6B607_DESCC</name>
<dbReference type="Proteomes" id="UP000009226">
    <property type="component" value="Chromosome"/>
</dbReference>
<dbReference type="EMBL" id="CP002736">
    <property type="protein sequence ID" value="AEF94326.1"/>
    <property type="molecule type" value="Genomic_DNA"/>
</dbReference>
<dbReference type="STRING" id="868595.Desca_1471"/>
<evidence type="ECO:0000313" key="2">
    <source>
        <dbReference type="Proteomes" id="UP000009226"/>
    </source>
</evidence>